<dbReference type="Pfam" id="PF22725">
    <property type="entry name" value="GFO_IDH_MocA_C3"/>
    <property type="match status" value="1"/>
</dbReference>
<dbReference type="InterPro" id="IPR036291">
    <property type="entry name" value="NAD(P)-bd_dom_sf"/>
</dbReference>
<dbReference type="InterPro" id="IPR000683">
    <property type="entry name" value="Gfo/Idh/MocA-like_OxRdtase_N"/>
</dbReference>
<evidence type="ECO:0000313" key="4">
    <source>
        <dbReference type="Proteomes" id="UP001276854"/>
    </source>
</evidence>
<evidence type="ECO:0000313" key="3">
    <source>
        <dbReference type="EMBL" id="MDW2798244.1"/>
    </source>
</evidence>
<dbReference type="Gene3D" id="3.40.50.720">
    <property type="entry name" value="NAD(P)-binding Rossmann-like Domain"/>
    <property type="match status" value="1"/>
</dbReference>
<protein>
    <submittedName>
        <fullName evidence="3">Gfo/Idh/MocA family oxidoreductase</fullName>
    </submittedName>
</protein>
<organism evidence="3 4">
    <name type="scientific">Clostridium boliviensis</name>
    <dbReference type="NCBI Taxonomy" id="318465"/>
    <lineage>
        <taxon>Bacteria</taxon>
        <taxon>Bacillati</taxon>
        <taxon>Bacillota</taxon>
        <taxon>Clostridia</taxon>
        <taxon>Eubacteriales</taxon>
        <taxon>Clostridiaceae</taxon>
        <taxon>Clostridium</taxon>
    </lineage>
</organism>
<dbReference type="SUPFAM" id="SSF51735">
    <property type="entry name" value="NAD(P)-binding Rossmann-fold domains"/>
    <property type="match status" value="1"/>
</dbReference>
<feature type="domain" description="GFO/IDH/MocA-like oxidoreductase" evidence="2">
    <location>
        <begin position="135"/>
        <end position="258"/>
    </location>
</feature>
<dbReference type="SUPFAM" id="SSF55347">
    <property type="entry name" value="Glyceraldehyde-3-phosphate dehydrogenase-like, C-terminal domain"/>
    <property type="match status" value="1"/>
</dbReference>
<dbReference type="Pfam" id="PF01408">
    <property type="entry name" value="GFO_IDH_MocA"/>
    <property type="match status" value="1"/>
</dbReference>
<sequence>METIRTVIIGYGGMGKKYARMLADGKVTGMVLAGICCRNSKGQEEIKNQYPDVNIYPDTDAVFAAKDTFDAVVIVTPHDTHVPIGLMAAEAGKQILMDKPLGVSAKEAGVMVREARNCGISLGMIFNTRMKGGFLSAGEFLKSGGLGRITRAVWVCNTWYRTPAYHNSAPWRSTWRGEHGGLLINQCQHFLDVWQWLFGMPDEVYASIDYGKYNTIAVDDSFDLQFFYKNGLRGTLISSTGENPGTNRLEIWGSKGRLTVSDGVELIFDENVVSTEEFARTNQDPFGKLDSVHSSLETVDHNGEEYRMIFQNFSDHLRFKAELMTPGEDGHRTLMMANGAYLSSWLDKKISYPIDEELYEKLLAKQEEDEKALTF</sequence>
<accession>A0ABU4GKW2</accession>
<comment type="caution">
    <text evidence="3">The sequence shown here is derived from an EMBL/GenBank/DDBJ whole genome shotgun (WGS) entry which is preliminary data.</text>
</comment>
<reference evidence="3 4" key="1">
    <citation type="submission" date="2023-10" db="EMBL/GenBank/DDBJ databases">
        <title>A novel Glycoside Hydrolase 43-Like Enzyme from Clostrdium boliviensis is an Endo-xylanase, and a Candidate for Xylooligosaccharides Production from Different Xylan Substrates.</title>
        <authorList>
            <person name="Alvarez M.T."/>
            <person name="Rocabado-Villegas L.R."/>
            <person name="Salas-Veizaga D.M."/>
            <person name="Linares-Pasten J.A."/>
            <person name="Gudmundsdottir E.E."/>
            <person name="Hreggvidsson G.O."/>
            <person name="Adlercreutz P."/>
            <person name="Nordberg Karlsson E."/>
        </authorList>
    </citation>
    <scope>NUCLEOTIDE SEQUENCE [LARGE SCALE GENOMIC DNA]</scope>
    <source>
        <strain evidence="3 4">E-1</strain>
    </source>
</reference>
<dbReference type="EMBL" id="JAWONS010000179">
    <property type="protein sequence ID" value="MDW2798244.1"/>
    <property type="molecule type" value="Genomic_DNA"/>
</dbReference>
<dbReference type="PANTHER" id="PTHR43249:SF1">
    <property type="entry name" value="D-GLUCOSIDE 3-DEHYDROGENASE"/>
    <property type="match status" value="1"/>
</dbReference>
<evidence type="ECO:0000259" key="2">
    <source>
        <dbReference type="Pfam" id="PF22725"/>
    </source>
</evidence>
<dbReference type="PANTHER" id="PTHR43249">
    <property type="entry name" value="UDP-N-ACETYL-2-AMINO-2-DEOXY-D-GLUCURONATE OXIDASE"/>
    <property type="match status" value="1"/>
</dbReference>
<feature type="domain" description="Gfo/Idh/MocA-like oxidoreductase N-terminal" evidence="1">
    <location>
        <begin position="4"/>
        <end position="119"/>
    </location>
</feature>
<proteinExistence type="predicted"/>
<name>A0ABU4GKW2_9CLOT</name>
<dbReference type="Gene3D" id="3.30.360.10">
    <property type="entry name" value="Dihydrodipicolinate Reductase, domain 2"/>
    <property type="match status" value="1"/>
</dbReference>
<dbReference type="RefSeq" id="WP_318064478.1">
    <property type="nucleotide sequence ID" value="NZ_JAWONS010000179.1"/>
</dbReference>
<dbReference type="InterPro" id="IPR052515">
    <property type="entry name" value="Gfo/Idh/MocA_Oxidoreductase"/>
</dbReference>
<keyword evidence="4" id="KW-1185">Reference proteome</keyword>
<gene>
    <name evidence="3" type="ORF">RZO55_11705</name>
</gene>
<dbReference type="InterPro" id="IPR055170">
    <property type="entry name" value="GFO_IDH_MocA-like_dom"/>
</dbReference>
<dbReference type="Proteomes" id="UP001276854">
    <property type="component" value="Unassembled WGS sequence"/>
</dbReference>
<evidence type="ECO:0000259" key="1">
    <source>
        <dbReference type="Pfam" id="PF01408"/>
    </source>
</evidence>